<dbReference type="AlphaFoldDB" id="A0A5E4QDY8"/>
<dbReference type="GO" id="GO:0015074">
    <property type="term" value="P:DNA integration"/>
    <property type="evidence" value="ECO:0007669"/>
    <property type="project" value="InterPro"/>
</dbReference>
<dbReference type="SUPFAM" id="SSF56349">
    <property type="entry name" value="DNA breaking-rejoining enzymes"/>
    <property type="match status" value="1"/>
</dbReference>
<dbReference type="Gene3D" id="1.10.443.10">
    <property type="entry name" value="Intergrase catalytic core"/>
    <property type="match status" value="1"/>
</dbReference>
<dbReference type="InterPro" id="IPR011010">
    <property type="entry name" value="DNA_brk_join_enz"/>
</dbReference>
<dbReference type="EMBL" id="FZQP02002260">
    <property type="protein sequence ID" value="VVC95298.1"/>
    <property type="molecule type" value="Genomic_DNA"/>
</dbReference>
<accession>A0A5E4QDY8</accession>
<name>A0A5E4QDY8_9NEOP</name>
<protein>
    <submittedName>
        <fullName evidence="2">Uncharacterized protein</fullName>
    </submittedName>
</protein>
<dbReference type="PANTHER" id="PTHR35617:SF3">
    <property type="entry name" value="CORE-BINDING (CB) DOMAIN-CONTAINING PROTEIN"/>
    <property type="match status" value="1"/>
</dbReference>
<keyword evidence="3" id="KW-1185">Reference proteome</keyword>
<dbReference type="Proteomes" id="UP000324832">
    <property type="component" value="Unassembled WGS sequence"/>
</dbReference>
<evidence type="ECO:0000313" key="3">
    <source>
        <dbReference type="Proteomes" id="UP000324832"/>
    </source>
</evidence>
<keyword evidence="1" id="KW-0233">DNA recombination</keyword>
<dbReference type="PANTHER" id="PTHR35617">
    <property type="entry name" value="PHAGE_INTEGRASE DOMAIN-CONTAINING PROTEIN"/>
    <property type="match status" value="1"/>
</dbReference>
<evidence type="ECO:0000256" key="1">
    <source>
        <dbReference type="ARBA" id="ARBA00023172"/>
    </source>
</evidence>
<dbReference type="GO" id="GO:0006310">
    <property type="term" value="P:DNA recombination"/>
    <property type="evidence" value="ECO:0007669"/>
    <property type="project" value="UniProtKB-KW"/>
</dbReference>
<reference evidence="2 3" key="1">
    <citation type="submission" date="2017-07" db="EMBL/GenBank/DDBJ databases">
        <authorList>
            <person name="Talla V."/>
            <person name="Backstrom N."/>
        </authorList>
    </citation>
    <scope>NUCLEOTIDE SEQUENCE [LARGE SCALE GENOMIC DNA]</scope>
</reference>
<evidence type="ECO:0000313" key="2">
    <source>
        <dbReference type="EMBL" id="VVC95298.1"/>
    </source>
</evidence>
<dbReference type="GO" id="GO:0003677">
    <property type="term" value="F:DNA binding"/>
    <property type="evidence" value="ECO:0007669"/>
    <property type="project" value="InterPro"/>
</dbReference>
<proteinExistence type="predicted"/>
<gene>
    <name evidence="2" type="ORF">LSINAPIS_LOCUS7043</name>
</gene>
<dbReference type="InterPro" id="IPR013762">
    <property type="entry name" value="Integrase-like_cat_sf"/>
</dbReference>
<sequence>MDAPSKPVALQPQRNVRYHRSSTTFQITATKPPSDLTIRQPHSRILHSQRRRYTVDGPTQLNIPVTGTPRKRNITLTAEFLPGKYNDIADQLSRGRQEAEWHLLGPALKEHIFKTNSLQKPRAEKPPIWDPSDLVAWLQSNSPANDTPAICIFEASRRLACFLLLASGRRVHDLTLLKISPSHFTDAGDHVILLPAFGSKTDTASYRQSGWKLMEHSNHNIDPVFWLKKVVELRAQTRTTECNSALFVNIRGPRQAASRTVLGNWVRTVLRDAGITATPGSLRSAVTSLNWYNNYPIEDILSCFKQVTGITESHINLAANFEPV</sequence>
<organism evidence="2 3">
    <name type="scientific">Leptidea sinapis</name>
    <dbReference type="NCBI Taxonomy" id="189913"/>
    <lineage>
        <taxon>Eukaryota</taxon>
        <taxon>Metazoa</taxon>
        <taxon>Ecdysozoa</taxon>
        <taxon>Arthropoda</taxon>
        <taxon>Hexapoda</taxon>
        <taxon>Insecta</taxon>
        <taxon>Pterygota</taxon>
        <taxon>Neoptera</taxon>
        <taxon>Endopterygota</taxon>
        <taxon>Lepidoptera</taxon>
        <taxon>Glossata</taxon>
        <taxon>Ditrysia</taxon>
        <taxon>Papilionoidea</taxon>
        <taxon>Pieridae</taxon>
        <taxon>Dismorphiinae</taxon>
        <taxon>Leptidea</taxon>
    </lineage>
</organism>